<dbReference type="OrthoDB" id="2273311at2759"/>
<gene>
    <name evidence="1" type="primary">PARPA_08523.1 scaffold 33340</name>
</gene>
<organism evidence="1 2">
    <name type="scientific">Parasitella parasitica</name>
    <dbReference type="NCBI Taxonomy" id="35722"/>
    <lineage>
        <taxon>Eukaryota</taxon>
        <taxon>Fungi</taxon>
        <taxon>Fungi incertae sedis</taxon>
        <taxon>Mucoromycota</taxon>
        <taxon>Mucoromycotina</taxon>
        <taxon>Mucoromycetes</taxon>
        <taxon>Mucorales</taxon>
        <taxon>Mucorineae</taxon>
        <taxon>Mucoraceae</taxon>
        <taxon>Parasitella</taxon>
    </lineage>
</organism>
<proteinExistence type="predicted"/>
<accession>A0A0B7NA62</accession>
<dbReference type="EMBL" id="LN731193">
    <property type="protein sequence ID" value="CEP14344.1"/>
    <property type="molecule type" value="Genomic_DNA"/>
</dbReference>
<protein>
    <recommendedName>
        <fullName evidence="3">Reverse transcriptase zinc-binding domain-containing protein</fullName>
    </recommendedName>
</protein>
<name>A0A0B7NA62_9FUNG</name>
<sequence length="179" mass="19816">MCSNTTLDLILYIGKTLVALPLRSWNRAPAAVFRELASGKLQFQPCFVPVCSPTSPGNLEISFAPLTKTFALPDGQFLTNVKASAKTFRQAVLSSVIPPATVSNVSAAHWKHFWSLALTSVQRNVVYRLIVGCIPNRQFLHFINPQIFDSPLCPVCRSVSDTSHNLLFHFPTKEKFGRA</sequence>
<evidence type="ECO:0000313" key="1">
    <source>
        <dbReference type="EMBL" id="CEP14344.1"/>
    </source>
</evidence>
<reference evidence="1 2" key="1">
    <citation type="submission" date="2014-09" db="EMBL/GenBank/DDBJ databases">
        <authorList>
            <person name="Ellenberger Sabrina"/>
        </authorList>
    </citation>
    <scope>NUCLEOTIDE SEQUENCE [LARGE SCALE GENOMIC DNA]</scope>
    <source>
        <strain evidence="1 2">CBS 412.66</strain>
    </source>
</reference>
<dbReference type="AlphaFoldDB" id="A0A0B7NA62"/>
<evidence type="ECO:0008006" key="3">
    <source>
        <dbReference type="Google" id="ProtNLM"/>
    </source>
</evidence>
<evidence type="ECO:0000313" key="2">
    <source>
        <dbReference type="Proteomes" id="UP000054107"/>
    </source>
</evidence>
<keyword evidence="2" id="KW-1185">Reference proteome</keyword>
<dbReference type="Proteomes" id="UP000054107">
    <property type="component" value="Unassembled WGS sequence"/>
</dbReference>